<dbReference type="EMBL" id="CAJVQA010021489">
    <property type="protein sequence ID" value="CAG8769230.1"/>
    <property type="molecule type" value="Genomic_DNA"/>
</dbReference>
<accession>A0A9N9NW12</accession>
<evidence type="ECO:0000313" key="2">
    <source>
        <dbReference type="EMBL" id="CAG8769230.1"/>
    </source>
</evidence>
<gene>
    <name evidence="2" type="ORF">CPELLU_LOCUS15770</name>
</gene>
<evidence type="ECO:0000313" key="3">
    <source>
        <dbReference type="Proteomes" id="UP000789759"/>
    </source>
</evidence>
<dbReference type="GO" id="GO:0005739">
    <property type="term" value="C:mitochondrion"/>
    <property type="evidence" value="ECO:0007669"/>
    <property type="project" value="TreeGrafter"/>
</dbReference>
<comment type="caution">
    <text evidence="2">The sequence shown here is derived from an EMBL/GenBank/DDBJ whole genome shotgun (WGS) entry which is preliminary data.</text>
</comment>
<dbReference type="OrthoDB" id="2421987at2759"/>
<organism evidence="2 3">
    <name type="scientific">Cetraspora pellucida</name>
    <dbReference type="NCBI Taxonomy" id="1433469"/>
    <lineage>
        <taxon>Eukaryota</taxon>
        <taxon>Fungi</taxon>
        <taxon>Fungi incertae sedis</taxon>
        <taxon>Mucoromycota</taxon>
        <taxon>Glomeromycotina</taxon>
        <taxon>Glomeromycetes</taxon>
        <taxon>Diversisporales</taxon>
        <taxon>Gigasporaceae</taxon>
        <taxon>Cetraspora</taxon>
    </lineage>
</organism>
<reference evidence="2" key="1">
    <citation type="submission" date="2021-06" db="EMBL/GenBank/DDBJ databases">
        <authorList>
            <person name="Kallberg Y."/>
            <person name="Tangrot J."/>
            <person name="Rosling A."/>
        </authorList>
    </citation>
    <scope>NUCLEOTIDE SEQUENCE</scope>
    <source>
        <strain evidence="2">FL966</strain>
    </source>
</reference>
<dbReference type="PANTHER" id="PTHR43866">
    <property type="entry name" value="MALONATE-SEMIALDEHYDE DEHYDROGENASE"/>
    <property type="match status" value="1"/>
</dbReference>
<dbReference type="GO" id="GO:0006574">
    <property type="term" value="P:L-valine catabolic process"/>
    <property type="evidence" value="ECO:0007669"/>
    <property type="project" value="TreeGrafter"/>
</dbReference>
<dbReference type="PANTHER" id="PTHR43866:SF3">
    <property type="entry name" value="METHYLMALONATE-SEMIALDEHYDE DEHYDROGENASE [ACYLATING], MITOCHONDRIAL"/>
    <property type="match status" value="1"/>
</dbReference>
<dbReference type="GO" id="GO:0006210">
    <property type="term" value="P:thymine catabolic process"/>
    <property type="evidence" value="ECO:0007669"/>
    <property type="project" value="TreeGrafter"/>
</dbReference>
<evidence type="ECO:0000256" key="1">
    <source>
        <dbReference type="ARBA" id="ARBA00009986"/>
    </source>
</evidence>
<keyword evidence="3" id="KW-1185">Reference proteome</keyword>
<dbReference type="Proteomes" id="UP000789759">
    <property type="component" value="Unassembled WGS sequence"/>
</dbReference>
<dbReference type="InterPro" id="IPR010061">
    <property type="entry name" value="MeMal-semiAld_DH"/>
</dbReference>
<proteinExistence type="inferred from homology"/>
<protein>
    <submittedName>
        <fullName evidence="2">22715_t:CDS:1</fullName>
    </submittedName>
</protein>
<dbReference type="GO" id="GO:0004491">
    <property type="term" value="F:methylmalonate-semialdehyde dehydrogenase (acylating, NAD) activity"/>
    <property type="evidence" value="ECO:0007669"/>
    <property type="project" value="InterPro"/>
</dbReference>
<name>A0A9N9NW12_9GLOM</name>
<sequence length="126" mass="14607">MYNNPNLTEAIHSRQRSTRLIDCSFKLYAAQHNGLWHLEVHNLEHNHKPSSNMSGHPIVRRLTDQQLESVAVITTASSCSWKIILTLRQNDKSMLVINSDIYNAHKQLWQQNLTEYTLLQSLVDEL</sequence>
<dbReference type="AlphaFoldDB" id="A0A9N9NW12"/>
<comment type="similarity">
    <text evidence="1">Belongs to the aldehyde dehydrogenase family.</text>
</comment>